<evidence type="ECO:0000256" key="2">
    <source>
        <dbReference type="ARBA" id="ARBA00022741"/>
    </source>
</evidence>
<dbReference type="KEGG" id="bbae:FRD01_02860"/>
<name>A0A5B8XKU2_9DELT</name>
<dbReference type="Gene3D" id="1.10.510.10">
    <property type="entry name" value="Transferase(Phosphotransferase) domain 1"/>
    <property type="match status" value="1"/>
</dbReference>
<protein>
    <submittedName>
        <fullName evidence="8">Serine/threonine protein kinase</fullName>
    </submittedName>
</protein>
<feature type="compositionally biased region" description="Basic and acidic residues" evidence="5">
    <location>
        <begin position="360"/>
        <end position="371"/>
    </location>
</feature>
<keyword evidence="6" id="KW-0812">Transmembrane</keyword>
<dbReference type="PROSITE" id="PS50011">
    <property type="entry name" value="PROTEIN_KINASE_DOM"/>
    <property type="match status" value="1"/>
</dbReference>
<dbReference type="RefSeq" id="WP_146957468.1">
    <property type="nucleotide sequence ID" value="NZ_CP042467.1"/>
</dbReference>
<dbReference type="PROSITE" id="PS00109">
    <property type="entry name" value="PROTEIN_KINASE_TYR"/>
    <property type="match status" value="1"/>
</dbReference>
<evidence type="ECO:0000256" key="3">
    <source>
        <dbReference type="ARBA" id="ARBA00022777"/>
    </source>
</evidence>
<dbReference type="GO" id="GO:0004674">
    <property type="term" value="F:protein serine/threonine kinase activity"/>
    <property type="evidence" value="ECO:0007669"/>
    <property type="project" value="UniProtKB-KW"/>
</dbReference>
<dbReference type="PANTHER" id="PTHR43289">
    <property type="entry name" value="MITOGEN-ACTIVATED PROTEIN KINASE KINASE KINASE 20-RELATED"/>
    <property type="match status" value="1"/>
</dbReference>
<keyword evidence="3 8" id="KW-0418">Kinase</keyword>
<dbReference type="Proteomes" id="UP000321595">
    <property type="component" value="Chromosome"/>
</dbReference>
<keyword evidence="6" id="KW-0472">Membrane</keyword>
<accession>A0A5B8XKU2</accession>
<keyword evidence="6" id="KW-1133">Transmembrane helix</keyword>
<dbReference type="InterPro" id="IPR011009">
    <property type="entry name" value="Kinase-like_dom_sf"/>
</dbReference>
<evidence type="ECO:0000259" key="7">
    <source>
        <dbReference type="PROSITE" id="PS50011"/>
    </source>
</evidence>
<feature type="region of interest" description="Disordered" evidence="5">
    <location>
        <begin position="360"/>
        <end position="384"/>
    </location>
</feature>
<dbReference type="AlphaFoldDB" id="A0A5B8XKU2"/>
<dbReference type="CDD" id="cd14014">
    <property type="entry name" value="STKc_PknB_like"/>
    <property type="match status" value="1"/>
</dbReference>
<proteinExistence type="predicted"/>
<keyword evidence="2" id="KW-0547">Nucleotide-binding</keyword>
<evidence type="ECO:0000256" key="5">
    <source>
        <dbReference type="SAM" id="MobiDB-lite"/>
    </source>
</evidence>
<dbReference type="EMBL" id="CP042467">
    <property type="protein sequence ID" value="QED26215.1"/>
    <property type="molecule type" value="Genomic_DNA"/>
</dbReference>
<sequence>MNALAPTVGQADSMVINRRLGDYVLLRRLAVGGQSEVFLAMKHGPEGYTRPVVIKAMPGNRKDDERFVRMFYREAFISSRFHHPHVINVHDARLVEGEHCMMMDFISGQTVADIAQRGYQRKSPPTLKQIAQIVADACAGLHYVHHFRDLDNRHFCVVHRDISPQNLMVTYHGVTMLFDFGIANILGFDEEGDSLTGGKFAYMSPEQAMGQPARPASDIFSMGIILYELATGYRLFRRSSQPEVLKAITEEEIPLPRTLRPEITPFLENVIMKALDRDPLQRYKTAGDMRDDLNKFLDMVSEQQDIRKGLGTYVAAMFRDERQAVANTLLEGQSIEELEKMGELTSEEEGLAETTLELATRERESGERPVFRETPVPLPPEPQDAGDDLRKELAAMRIGIVLLAVVCLSLLGYLMLA</sequence>
<reference evidence="8 9" key="1">
    <citation type="submission" date="2019-08" db="EMBL/GenBank/DDBJ databases">
        <authorList>
            <person name="Liang Q."/>
        </authorList>
    </citation>
    <scope>NUCLEOTIDE SEQUENCE [LARGE SCALE GENOMIC DNA]</scope>
    <source>
        <strain evidence="8 9">V1718</strain>
    </source>
</reference>
<keyword evidence="1" id="KW-0808">Transferase</keyword>
<dbReference type="OrthoDB" id="9801841at2"/>
<feature type="transmembrane region" description="Helical" evidence="6">
    <location>
        <begin position="398"/>
        <end position="416"/>
    </location>
</feature>
<dbReference type="InterPro" id="IPR008266">
    <property type="entry name" value="Tyr_kinase_AS"/>
</dbReference>
<dbReference type="GO" id="GO:0005524">
    <property type="term" value="F:ATP binding"/>
    <property type="evidence" value="ECO:0007669"/>
    <property type="project" value="UniProtKB-KW"/>
</dbReference>
<dbReference type="Gene3D" id="3.30.200.20">
    <property type="entry name" value="Phosphorylase Kinase, domain 1"/>
    <property type="match status" value="1"/>
</dbReference>
<keyword evidence="4" id="KW-0067">ATP-binding</keyword>
<keyword evidence="8" id="KW-0723">Serine/threonine-protein kinase</keyword>
<keyword evidence="9" id="KW-1185">Reference proteome</keyword>
<evidence type="ECO:0000313" key="9">
    <source>
        <dbReference type="Proteomes" id="UP000321595"/>
    </source>
</evidence>
<evidence type="ECO:0000313" key="8">
    <source>
        <dbReference type="EMBL" id="QED26215.1"/>
    </source>
</evidence>
<dbReference type="InterPro" id="IPR000719">
    <property type="entry name" value="Prot_kinase_dom"/>
</dbReference>
<evidence type="ECO:0000256" key="6">
    <source>
        <dbReference type="SAM" id="Phobius"/>
    </source>
</evidence>
<feature type="domain" description="Protein kinase" evidence="7">
    <location>
        <begin position="23"/>
        <end position="297"/>
    </location>
</feature>
<evidence type="ECO:0000256" key="1">
    <source>
        <dbReference type="ARBA" id="ARBA00022679"/>
    </source>
</evidence>
<dbReference type="Pfam" id="PF00069">
    <property type="entry name" value="Pkinase"/>
    <property type="match status" value="1"/>
</dbReference>
<dbReference type="PANTHER" id="PTHR43289:SF6">
    <property type="entry name" value="SERINE_THREONINE-PROTEIN KINASE NEKL-3"/>
    <property type="match status" value="1"/>
</dbReference>
<dbReference type="SUPFAM" id="SSF56112">
    <property type="entry name" value="Protein kinase-like (PK-like)"/>
    <property type="match status" value="1"/>
</dbReference>
<gene>
    <name evidence="8" type="ORF">FRD01_02860</name>
</gene>
<evidence type="ECO:0000256" key="4">
    <source>
        <dbReference type="ARBA" id="ARBA00022840"/>
    </source>
</evidence>
<organism evidence="8 9">
    <name type="scientific">Microvenator marinus</name>
    <dbReference type="NCBI Taxonomy" id="2600177"/>
    <lineage>
        <taxon>Bacteria</taxon>
        <taxon>Deltaproteobacteria</taxon>
        <taxon>Bradymonadales</taxon>
        <taxon>Microvenatoraceae</taxon>
        <taxon>Microvenator</taxon>
    </lineage>
</organism>